<reference evidence="3" key="3">
    <citation type="submission" date="2015-06" db="UniProtKB">
        <authorList>
            <consortium name="EnsemblMetazoa"/>
        </authorList>
    </citation>
    <scope>IDENTIFICATION</scope>
</reference>
<organism evidence="2">
    <name type="scientific">Capitella teleta</name>
    <name type="common">Polychaete worm</name>
    <dbReference type="NCBI Taxonomy" id="283909"/>
    <lineage>
        <taxon>Eukaryota</taxon>
        <taxon>Metazoa</taxon>
        <taxon>Spiralia</taxon>
        <taxon>Lophotrochozoa</taxon>
        <taxon>Annelida</taxon>
        <taxon>Polychaeta</taxon>
        <taxon>Sedentaria</taxon>
        <taxon>Scolecida</taxon>
        <taxon>Capitellidae</taxon>
        <taxon>Capitella</taxon>
    </lineage>
</organism>
<keyword evidence="4" id="KW-1185">Reference proteome</keyword>
<name>R7V308_CAPTE</name>
<accession>R7V308</accession>
<reference evidence="2 4" key="2">
    <citation type="journal article" date="2013" name="Nature">
        <title>Insights into bilaterian evolution from three spiralian genomes.</title>
        <authorList>
            <person name="Simakov O."/>
            <person name="Marletaz F."/>
            <person name="Cho S.J."/>
            <person name="Edsinger-Gonzales E."/>
            <person name="Havlak P."/>
            <person name="Hellsten U."/>
            <person name="Kuo D.H."/>
            <person name="Larsson T."/>
            <person name="Lv J."/>
            <person name="Arendt D."/>
            <person name="Savage R."/>
            <person name="Osoegawa K."/>
            <person name="de Jong P."/>
            <person name="Grimwood J."/>
            <person name="Chapman J.A."/>
            <person name="Shapiro H."/>
            <person name="Aerts A."/>
            <person name="Otillar R.P."/>
            <person name="Terry A.Y."/>
            <person name="Boore J.L."/>
            <person name="Grigoriev I.V."/>
            <person name="Lindberg D.R."/>
            <person name="Seaver E.C."/>
            <person name="Weisblat D.A."/>
            <person name="Putnam N.H."/>
            <person name="Rokhsar D.S."/>
        </authorList>
    </citation>
    <scope>NUCLEOTIDE SEQUENCE</scope>
    <source>
        <strain evidence="2 4">I ESC-2004</strain>
    </source>
</reference>
<sequence>MGIVRYVHALSIFGGLGVSFVKVLSSWLSLVVPVPIMLLLGTTLIAPYMAGLANHLNMDFNEIVFAGDSALYVTLTQTFAIVENGASWLQAFHILVFILVVIGTVNNNNITSYVY</sequence>
<reference evidence="4" key="1">
    <citation type="submission" date="2012-12" db="EMBL/GenBank/DDBJ databases">
        <authorList>
            <person name="Hellsten U."/>
            <person name="Grimwood J."/>
            <person name="Chapman J.A."/>
            <person name="Shapiro H."/>
            <person name="Aerts A."/>
            <person name="Otillar R.P."/>
            <person name="Terry A.Y."/>
            <person name="Boore J.L."/>
            <person name="Simakov O."/>
            <person name="Marletaz F."/>
            <person name="Cho S.-J."/>
            <person name="Edsinger-Gonzales E."/>
            <person name="Havlak P."/>
            <person name="Kuo D.-H."/>
            <person name="Larsson T."/>
            <person name="Lv J."/>
            <person name="Arendt D."/>
            <person name="Savage R."/>
            <person name="Osoegawa K."/>
            <person name="de Jong P."/>
            <person name="Lindberg D.R."/>
            <person name="Seaver E.C."/>
            <person name="Weisblat D.A."/>
            <person name="Putnam N.H."/>
            <person name="Grigoriev I.V."/>
            <person name="Rokhsar D.S."/>
        </authorList>
    </citation>
    <scope>NUCLEOTIDE SEQUENCE</scope>
    <source>
        <strain evidence="4">I ESC-2004</strain>
    </source>
</reference>
<dbReference type="Proteomes" id="UP000014760">
    <property type="component" value="Unassembled WGS sequence"/>
</dbReference>
<dbReference type="EMBL" id="AMQN01000797">
    <property type="status" value="NOT_ANNOTATED_CDS"/>
    <property type="molecule type" value="Genomic_DNA"/>
</dbReference>
<evidence type="ECO:0000313" key="3">
    <source>
        <dbReference type="EnsemblMetazoa" id="CapteP198757"/>
    </source>
</evidence>
<protein>
    <submittedName>
        <fullName evidence="2 3">Uncharacterized protein</fullName>
    </submittedName>
</protein>
<dbReference type="HOGENOM" id="CLU_2111181_0_0_1"/>
<dbReference type="EMBL" id="KB295623">
    <property type="protein sequence ID" value="ELU12954.1"/>
    <property type="molecule type" value="Genomic_DNA"/>
</dbReference>
<proteinExistence type="predicted"/>
<feature type="transmembrane region" description="Helical" evidence="1">
    <location>
        <begin position="88"/>
        <end position="105"/>
    </location>
</feature>
<dbReference type="EnsemblMetazoa" id="CapteT198757">
    <property type="protein sequence ID" value="CapteP198757"/>
    <property type="gene ID" value="CapteG198757"/>
</dbReference>
<evidence type="ECO:0000313" key="4">
    <source>
        <dbReference type="Proteomes" id="UP000014760"/>
    </source>
</evidence>
<dbReference type="AlphaFoldDB" id="R7V308"/>
<gene>
    <name evidence="2" type="ORF">CAPTEDRAFT_198757</name>
</gene>
<keyword evidence="1" id="KW-1133">Transmembrane helix</keyword>
<evidence type="ECO:0000256" key="1">
    <source>
        <dbReference type="SAM" id="Phobius"/>
    </source>
</evidence>
<feature type="transmembrane region" description="Helical" evidence="1">
    <location>
        <begin position="7"/>
        <end position="24"/>
    </location>
</feature>
<keyword evidence="1" id="KW-0812">Transmembrane</keyword>
<keyword evidence="1" id="KW-0472">Membrane</keyword>
<evidence type="ECO:0000313" key="2">
    <source>
        <dbReference type="EMBL" id="ELU12954.1"/>
    </source>
</evidence>
<feature type="transmembrane region" description="Helical" evidence="1">
    <location>
        <begin position="30"/>
        <end position="51"/>
    </location>
</feature>